<proteinExistence type="predicted"/>
<dbReference type="PANTHER" id="PTHR10869">
    <property type="entry name" value="PROLYL 4-HYDROXYLASE ALPHA SUBUNIT"/>
    <property type="match status" value="1"/>
</dbReference>
<evidence type="ECO:0000313" key="4">
    <source>
        <dbReference type="EMBL" id="EFC35281.1"/>
    </source>
</evidence>
<dbReference type="Pfam" id="PF13640">
    <property type="entry name" value="2OG-FeII_Oxy_3"/>
    <property type="match status" value="1"/>
</dbReference>
<dbReference type="InterPro" id="IPR044862">
    <property type="entry name" value="Pro_4_hyd_alph_FE2OG_OXY"/>
</dbReference>
<dbReference type="RefSeq" id="XP_002668025.1">
    <property type="nucleotide sequence ID" value="XM_002667979.1"/>
</dbReference>
<dbReference type="InParanoid" id="D2W6M1"/>
<evidence type="ECO:0000256" key="2">
    <source>
        <dbReference type="ARBA" id="ARBA00023004"/>
    </source>
</evidence>
<sequence>MGNIVHHKGHEIHAAQQQVQTIVEPGDEVIVKERIVQVHSSFQTDDSPLVTTPPLKERCWNRLMAIPNFFSHHECEDLIKRCKNFKEIQDEYPKEYRNSTRELIIDADLASLIFDKLKTRIDLDAISKMVTPFGVDSAGTWKACGVNEMMRFNKYQIGEYFKIHTDGQFKRNNNERSIYTLLIYLNDDFKGGETRFYNDPEMMDGNNYSYYNLVHTVKP</sequence>
<evidence type="ECO:0000256" key="1">
    <source>
        <dbReference type="ARBA" id="ARBA00022723"/>
    </source>
</evidence>
<dbReference type="GO" id="GO:0005783">
    <property type="term" value="C:endoplasmic reticulum"/>
    <property type="evidence" value="ECO:0007669"/>
    <property type="project" value="TreeGrafter"/>
</dbReference>
<dbReference type="GO" id="GO:0046872">
    <property type="term" value="F:metal ion binding"/>
    <property type="evidence" value="ECO:0007669"/>
    <property type="project" value="UniProtKB-KW"/>
</dbReference>
<keyword evidence="1" id="KW-0479">Metal-binding</keyword>
<organism evidence="5">
    <name type="scientific">Naegleria gruberi</name>
    <name type="common">Amoeba</name>
    <dbReference type="NCBI Taxonomy" id="5762"/>
    <lineage>
        <taxon>Eukaryota</taxon>
        <taxon>Discoba</taxon>
        <taxon>Heterolobosea</taxon>
        <taxon>Tetramitia</taxon>
        <taxon>Eutetramitia</taxon>
        <taxon>Vahlkampfiidae</taxon>
        <taxon>Naegleria</taxon>
    </lineage>
</organism>
<dbReference type="VEuPathDB" id="AmoebaDB:NAEGRDRAFT_54998"/>
<dbReference type="eggNOG" id="ENOG502S4DV">
    <property type="taxonomic scope" value="Eukaryota"/>
</dbReference>
<dbReference type="AlphaFoldDB" id="D2W6M1"/>
<feature type="non-terminal residue" evidence="4">
    <location>
        <position position="219"/>
    </location>
</feature>
<keyword evidence="2" id="KW-0408">Iron</keyword>
<gene>
    <name evidence="4" type="ORF">NAEGRDRAFT_54998</name>
</gene>
<feature type="domain" description="Prolyl 4-hydroxylase alpha subunit Fe(2+) 2OG dioxygenase" evidence="3">
    <location>
        <begin position="150"/>
        <end position="201"/>
    </location>
</feature>
<name>D2W6M1_NAEGR</name>
<dbReference type="Proteomes" id="UP000006671">
    <property type="component" value="Unassembled WGS sequence"/>
</dbReference>
<evidence type="ECO:0000313" key="5">
    <source>
        <dbReference type="Proteomes" id="UP000006671"/>
    </source>
</evidence>
<dbReference type="Gene3D" id="2.60.120.620">
    <property type="entry name" value="q2cbj1_9rhob like domain"/>
    <property type="match status" value="1"/>
</dbReference>
<dbReference type="EMBL" id="GG739433">
    <property type="protein sequence ID" value="EFC35281.1"/>
    <property type="molecule type" value="Genomic_DNA"/>
</dbReference>
<dbReference type="OrthoDB" id="69177at2759"/>
<keyword evidence="5" id="KW-1185">Reference proteome</keyword>
<protein>
    <submittedName>
        <fullName evidence="4">Predicted protein</fullName>
    </submittedName>
</protein>
<reference evidence="4 5" key="1">
    <citation type="journal article" date="2010" name="Cell">
        <title>The genome of Naegleria gruberi illuminates early eukaryotic versatility.</title>
        <authorList>
            <person name="Fritz-Laylin L.K."/>
            <person name="Prochnik S.E."/>
            <person name="Ginger M.L."/>
            <person name="Dacks J.B."/>
            <person name="Carpenter M.L."/>
            <person name="Field M.C."/>
            <person name="Kuo A."/>
            <person name="Paredez A."/>
            <person name="Chapman J."/>
            <person name="Pham J."/>
            <person name="Shu S."/>
            <person name="Neupane R."/>
            <person name="Cipriano M."/>
            <person name="Mancuso J."/>
            <person name="Tu H."/>
            <person name="Salamov A."/>
            <person name="Lindquist E."/>
            <person name="Shapiro H."/>
            <person name="Lucas S."/>
            <person name="Grigoriev I.V."/>
            <person name="Cande W.Z."/>
            <person name="Fulton C."/>
            <person name="Rokhsar D.S."/>
            <person name="Dawson S.C."/>
        </authorList>
    </citation>
    <scope>NUCLEOTIDE SEQUENCE [LARGE SCALE GENOMIC DNA]</scope>
    <source>
        <strain evidence="4 5">NEG-M</strain>
    </source>
</reference>
<dbReference type="KEGG" id="ngr:NAEGRDRAFT_54998"/>
<dbReference type="InterPro" id="IPR045054">
    <property type="entry name" value="P4HA-like"/>
</dbReference>
<dbReference type="STRING" id="5762.D2W6M1"/>
<evidence type="ECO:0000259" key="3">
    <source>
        <dbReference type="Pfam" id="PF13640"/>
    </source>
</evidence>
<dbReference type="GO" id="GO:0004656">
    <property type="term" value="F:procollagen-proline 4-dioxygenase activity"/>
    <property type="evidence" value="ECO:0007669"/>
    <property type="project" value="TreeGrafter"/>
</dbReference>
<accession>D2W6M1</accession>
<dbReference type="PANTHER" id="PTHR10869:SF241">
    <property type="entry name" value="FE2OG DIOXYGENASE DOMAIN-CONTAINING PROTEIN"/>
    <property type="match status" value="1"/>
</dbReference>
<dbReference type="GeneID" id="8860164"/>